<dbReference type="Pfam" id="PF00126">
    <property type="entry name" value="HTH_1"/>
    <property type="match status" value="1"/>
</dbReference>
<dbReference type="Gene3D" id="3.40.190.10">
    <property type="entry name" value="Periplasmic binding protein-like II"/>
    <property type="match status" value="2"/>
</dbReference>
<dbReference type="PROSITE" id="PS50931">
    <property type="entry name" value="HTH_LYSR"/>
    <property type="match status" value="1"/>
</dbReference>
<dbReference type="Pfam" id="PF03466">
    <property type="entry name" value="LysR_substrate"/>
    <property type="match status" value="1"/>
</dbReference>
<comment type="caution">
    <text evidence="6">The sequence shown here is derived from an EMBL/GenBank/DDBJ whole genome shotgun (WGS) entry which is preliminary data.</text>
</comment>
<dbReference type="SUPFAM" id="SSF46785">
    <property type="entry name" value="Winged helix' DNA-binding domain"/>
    <property type="match status" value="1"/>
</dbReference>
<gene>
    <name evidence="6" type="ORF">V5F32_07175</name>
</gene>
<evidence type="ECO:0000256" key="3">
    <source>
        <dbReference type="ARBA" id="ARBA00023125"/>
    </source>
</evidence>
<feature type="domain" description="HTH lysR-type" evidence="5">
    <location>
        <begin position="10"/>
        <end position="67"/>
    </location>
</feature>
<dbReference type="InterPro" id="IPR005119">
    <property type="entry name" value="LysR_subst-bd"/>
</dbReference>
<dbReference type="RefSeq" id="WP_393991856.1">
    <property type="nucleotide sequence ID" value="NZ_JBAFVH010000003.1"/>
</dbReference>
<organism evidence="6 7">
    <name type="scientific">Xanthobacter oligotrophicus</name>
    <dbReference type="NCBI Taxonomy" id="2607286"/>
    <lineage>
        <taxon>Bacteria</taxon>
        <taxon>Pseudomonadati</taxon>
        <taxon>Pseudomonadota</taxon>
        <taxon>Alphaproteobacteria</taxon>
        <taxon>Hyphomicrobiales</taxon>
        <taxon>Xanthobacteraceae</taxon>
        <taxon>Xanthobacter</taxon>
    </lineage>
</organism>
<evidence type="ECO:0000256" key="4">
    <source>
        <dbReference type="ARBA" id="ARBA00023163"/>
    </source>
</evidence>
<comment type="similarity">
    <text evidence="1">Belongs to the LysR transcriptional regulatory family.</text>
</comment>
<dbReference type="PANTHER" id="PTHR30537:SF74">
    <property type="entry name" value="HTH-TYPE TRANSCRIPTIONAL REGULATOR TRPI"/>
    <property type="match status" value="1"/>
</dbReference>
<evidence type="ECO:0000313" key="7">
    <source>
        <dbReference type="Proteomes" id="UP001604002"/>
    </source>
</evidence>
<evidence type="ECO:0000259" key="5">
    <source>
        <dbReference type="PROSITE" id="PS50931"/>
    </source>
</evidence>
<dbReference type="PANTHER" id="PTHR30537">
    <property type="entry name" value="HTH-TYPE TRANSCRIPTIONAL REGULATOR"/>
    <property type="match status" value="1"/>
</dbReference>
<accession>A0ABW6ZT79</accession>
<name>A0ABW6ZT79_9HYPH</name>
<keyword evidence="7" id="KW-1185">Reference proteome</keyword>
<reference evidence="6 7" key="1">
    <citation type="submission" date="2024-02" db="EMBL/GenBank/DDBJ databases">
        <title>Expansion and revision of Xanthobacter and proposal of Roseixanthobacter gen. nov.</title>
        <authorList>
            <person name="Soltysiak M.P.M."/>
            <person name="Jalihal A."/>
            <person name="Ory A."/>
            <person name="Chrisophersen C."/>
            <person name="Lee A.D."/>
            <person name="Boulton J."/>
            <person name="Springer M."/>
        </authorList>
    </citation>
    <scope>NUCLEOTIDE SEQUENCE [LARGE SCALE GENOMIC DNA]</scope>
    <source>
        <strain evidence="6 7">23A</strain>
    </source>
</reference>
<keyword evidence="3" id="KW-0238">DNA-binding</keyword>
<dbReference type="PRINTS" id="PR00039">
    <property type="entry name" value="HTHLYSR"/>
</dbReference>
<keyword evidence="4" id="KW-0804">Transcription</keyword>
<proteinExistence type="inferred from homology"/>
<dbReference type="InterPro" id="IPR058163">
    <property type="entry name" value="LysR-type_TF_proteobact-type"/>
</dbReference>
<dbReference type="InterPro" id="IPR000847">
    <property type="entry name" value="LysR_HTH_N"/>
</dbReference>
<dbReference type="Gene3D" id="1.10.10.10">
    <property type="entry name" value="Winged helix-like DNA-binding domain superfamily/Winged helix DNA-binding domain"/>
    <property type="match status" value="1"/>
</dbReference>
<dbReference type="SUPFAM" id="SSF53850">
    <property type="entry name" value="Periplasmic binding protein-like II"/>
    <property type="match status" value="1"/>
</dbReference>
<dbReference type="InterPro" id="IPR036390">
    <property type="entry name" value="WH_DNA-bd_sf"/>
</dbReference>
<keyword evidence="2" id="KW-0805">Transcription regulation</keyword>
<dbReference type="EMBL" id="JBAFVH010000003">
    <property type="protein sequence ID" value="MFG1371938.1"/>
    <property type="molecule type" value="Genomic_DNA"/>
</dbReference>
<evidence type="ECO:0000256" key="2">
    <source>
        <dbReference type="ARBA" id="ARBA00023015"/>
    </source>
</evidence>
<sequence>MSQLGNQPLPSLVALRAFEATARHRSMTRAAEELCVTHGAVSRHIKALEATLGVPLVARGGGASEPTPEGQRLAEGLSTAFGLIHATLDRLRPGPLTLSCSASIMLCWLIPRMAGFHRRNPDVQVELNMNYDKVDFSRDNISVAIRSSTIVPPRDAIIRELGTEWIGPVCSPDYLAGRDLTAPEDLASAHLLSTNTRPEAWRDWAQATGNGDLGLKAQRSFEHFYLLIQAAACGLGVAVVPHMLALSELQSGRLIAPFGFVPGGRHLKMWIAPQVAFRSDLRALESWLLGEMRSFGQKPDPALAAVRP</sequence>
<protein>
    <submittedName>
        <fullName evidence="6">LysR substrate-binding domain-containing protein</fullName>
    </submittedName>
</protein>
<dbReference type="InterPro" id="IPR036388">
    <property type="entry name" value="WH-like_DNA-bd_sf"/>
</dbReference>
<evidence type="ECO:0000313" key="6">
    <source>
        <dbReference type="EMBL" id="MFG1371938.1"/>
    </source>
</evidence>
<dbReference type="Proteomes" id="UP001604002">
    <property type="component" value="Unassembled WGS sequence"/>
</dbReference>
<evidence type="ECO:0000256" key="1">
    <source>
        <dbReference type="ARBA" id="ARBA00009437"/>
    </source>
</evidence>